<keyword evidence="3" id="KW-1185">Reference proteome</keyword>
<organism evidence="2 3">
    <name type="scientific">Eumeta variegata</name>
    <name type="common">Bagworm moth</name>
    <name type="synonym">Eumeta japonica</name>
    <dbReference type="NCBI Taxonomy" id="151549"/>
    <lineage>
        <taxon>Eukaryota</taxon>
        <taxon>Metazoa</taxon>
        <taxon>Ecdysozoa</taxon>
        <taxon>Arthropoda</taxon>
        <taxon>Hexapoda</taxon>
        <taxon>Insecta</taxon>
        <taxon>Pterygota</taxon>
        <taxon>Neoptera</taxon>
        <taxon>Endopterygota</taxon>
        <taxon>Lepidoptera</taxon>
        <taxon>Glossata</taxon>
        <taxon>Ditrysia</taxon>
        <taxon>Tineoidea</taxon>
        <taxon>Psychidae</taxon>
        <taxon>Oiketicinae</taxon>
        <taxon>Eumeta</taxon>
    </lineage>
</organism>
<dbReference type="EMBL" id="BGZK01000264">
    <property type="protein sequence ID" value="GBP32760.1"/>
    <property type="molecule type" value="Genomic_DNA"/>
</dbReference>
<dbReference type="AlphaFoldDB" id="A0A4C1V2K1"/>
<gene>
    <name evidence="2" type="ORF">EVAR_18913_1</name>
</gene>
<accession>A0A4C1V2K1</accession>
<sequence length="83" mass="9517">MKFNYVTSVRGSTLSNIRDKLEASVICTQISASPKWRTLESDRSRGGRDPACERSGTGRSAFRVLCTEIRLRQRRDRRAADRR</sequence>
<comment type="caution">
    <text evidence="2">The sequence shown here is derived from an EMBL/GenBank/DDBJ whole genome shotgun (WGS) entry which is preliminary data.</text>
</comment>
<evidence type="ECO:0000256" key="1">
    <source>
        <dbReference type="SAM" id="MobiDB-lite"/>
    </source>
</evidence>
<proteinExistence type="predicted"/>
<protein>
    <submittedName>
        <fullName evidence="2">Uncharacterized protein</fullName>
    </submittedName>
</protein>
<feature type="region of interest" description="Disordered" evidence="1">
    <location>
        <begin position="38"/>
        <end position="57"/>
    </location>
</feature>
<evidence type="ECO:0000313" key="2">
    <source>
        <dbReference type="EMBL" id="GBP32760.1"/>
    </source>
</evidence>
<dbReference type="Proteomes" id="UP000299102">
    <property type="component" value="Unassembled WGS sequence"/>
</dbReference>
<evidence type="ECO:0000313" key="3">
    <source>
        <dbReference type="Proteomes" id="UP000299102"/>
    </source>
</evidence>
<reference evidence="2 3" key="1">
    <citation type="journal article" date="2019" name="Commun. Biol.">
        <title>The bagworm genome reveals a unique fibroin gene that provides high tensile strength.</title>
        <authorList>
            <person name="Kono N."/>
            <person name="Nakamura H."/>
            <person name="Ohtoshi R."/>
            <person name="Tomita M."/>
            <person name="Numata K."/>
            <person name="Arakawa K."/>
        </authorList>
    </citation>
    <scope>NUCLEOTIDE SEQUENCE [LARGE SCALE GENOMIC DNA]</scope>
</reference>
<name>A0A4C1V2K1_EUMVA</name>
<feature type="compositionally biased region" description="Basic and acidic residues" evidence="1">
    <location>
        <begin position="38"/>
        <end position="52"/>
    </location>
</feature>